<keyword evidence="2" id="KW-1185">Reference proteome</keyword>
<accession>A0ACB8DET6</accession>
<evidence type="ECO:0000313" key="2">
    <source>
        <dbReference type="Proteomes" id="UP000821865"/>
    </source>
</evidence>
<reference evidence="1" key="1">
    <citation type="submission" date="2020-05" db="EMBL/GenBank/DDBJ databases">
        <title>Large-scale comparative analyses of tick genomes elucidate their genetic diversity and vector capacities.</title>
        <authorList>
            <person name="Jia N."/>
            <person name="Wang J."/>
            <person name="Shi W."/>
            <person name="Du L."/>
            <person name="Sun Y."/>
            <person name="Zhan W."/>
            <person name="Jiang J."/>
            <person name="Wang Q."/>
            <person name="Zhang B."/>
            <person name="Ji P."/>
            <person name="Sakyi L.B."/>
            <person name="Cui X."/>
            <person name="Yuan T."/>
            <person name="Jiang B."/>
            <person name="Yang W."/>
            <person name="Lam T.T.-Y."/>
            <person name="Chang Q."/>
            <person name="Ding S."/>
            <person name="Wang X."/>
            <person name="Zhu J."/>
            <person name="Ruan X."/>
            <person name="Zhao L."/>
            <person name="Wei J."/>
            <person name="Que T."/>
            <person name="Du C."/>
            <person name="Cheng J."/>
            <person name="Dai P."/>
            <person name="Han X."/>
            <person name="Huang E."/>
            <person name="Gao Y."/>
            <person name="Liu J."/>
            <person name="Shao H."/>
            <person name="Ye R."/>
            <person name="Li L."/>
            <person name="Wei W."/>
            <person name="Wang X."/>
            <person name="Wang C."/>
            <person name="Yang T."/>
            <person name="Huo Q."/>
            <person name="Li W."/>
            <person name="Guo W."/>
            <person name="Chen H."/>
            <person name="Zhou L."/>
            <person name="Ni X."/>
            <person name="Tian J."/>
            <person name="Zhou Y."/>
            <person name="Sheng Y."/>
            <person name="Liu T."/>
            <person name="Pan Y."/>
            <person name="Xia L."/>
            <person name="Li J."/>
            <person name="Zhao F."/>
            <person name="Cao W."/>
        </authorList>
    </citation>
    <scope>NUCLEOTIDE SEQUENCE</scope>
    <source>
        <strain evidence="1">Dsil-2018</strain>
    </source>
</reference>
<dbReference type="EMBL" id="CM023471">
    <property type="protein sequence ID" value="KAH7966560.1"/>
    <property type="molecule type" value="Genomic_DNA"/>
</dbReference>
<name>A0ACB8DET6_DERSI</name>
<evidence type="ECO:0000313" key="1">
    <source>
        <dbReference type="EMBL" id="KAH7966560.1"/>
    </source>
</evidence>
<protein>
    <submittedName>
        <fullName evidence="1">Uncharacterized protein</fullName>
    </submittedName>
</protein>
<sequence length="582" mass="65976">MLIAIFCFQEAIAMEVGEDMYPKIKTNLSRVQIYERRDLQEKALACIPVSDLTRRAQLTMLNYSSRNTPAKEKRDPGFRDFLLMELLHWFKESFFSWVDTLKCSRCGGTTTNAGPGEPTADEIAGGASRVELHSCSKCGTHERFPRFNHPAKLLETRRGRCGEWANCFTFFARSLAFDARYVLDWTDHVWTEVYSDSQQRWLHCDSCEALCDTPLVYEAGWGKKLSYILAFSKDEVQDVTWRYTSNFEAVRARRTTYSEMELIQLMLALTRQCQETYNQKRKEELMLRRVLELAEFLTPRKATENELQGRLSGALAWRQQRGELGNWVPFSYKPISCKCRNIIFKYSSAMDKYSIWEDGVETNQISGWEKGAFSIEKMFRKVEQDWKMSYLARQEGSPEGSLSWRLELLPGRTLERLDLTCVGTTYENGSVNWSVSTDEENIPIEGSNGVHSITSLKTAKFRLFAYAASVTLRKRHQKEQRVVGVMGSPGAHWKALSNCGMCMSGTLHLASAGEGPLSGSRFAHSVEQRPTKKSCSALSSSIPASLSSCWARLGRPEFPDPGGPNTASKRCGAVAKSQNQSE</sequence>
<comment type="caution">
    <text evidence="1">The sequence shown here is derived from an EMBL/GenBank/DDBJ whole genome shotgun (WGS) entry which is preliminary data.</text>
</comment>
<dbReference type="Proteomes" id="UP000821865">
    <property type="component" value="Chromosome 2"/>
</dbReference>
<organism evidence="1 2">
    <name type="scientific">Dermacentor silvarum</name>
    <name type="common">Tick</name>
    <dbReference type="NCBI Taxonomy" id="543639"/>
    <lineage>
        <taxon>Eukaryota</taxon>
        <taxon>Metazoa</taxon>
        <taxon>Ecdysozoa</taxon>
        <taxon>Arthropoda</taxon>
        <taxon>Chelicerata</taxon>
        <taxon>Arachnida</taxon>
        <taxon>Acari</taxon>
        <taxon>Parasitiformes</taxon>
        <taxon>Ixodida</taxon>
        <taxon>Ixodoidea</taxon>
        <taxon>Ixodidae</taxon>
        <taxon>Rhipicephalinae</taxon>
        <taxon>Dermacentor</taxon>
    </lineage>
</organism>
<gene>
    <name evidence="1" type="ORF">HPB49_017716</name>
</gene>
<proteinExistence type="predicted"/>